<evidence type="ECO:0000313" key="2">
    <source>
        <dbReference type="EMBL" id="JAC27080.1"/>
    </source>
</evidence>
<evidence type="ECO:0000256" key="1">
    <source>
        <dbReference type="SAM" id="SignalP"/>
    </source>
</evidence>
<feature type="signal peptide" evidence="1">
    <location>
        <begin position="1"/>
        <end position="15"/>
    </location>
</feature>
<name>A0A023G2F6_AMBPA</name>
<reference evidence="2" key="1">
    <citation type="submission" date="2014-03" db="EMBL/GenBank/DDBJ databases">
        <title>The sialotranscriptome of Amblyomma triste, Amblyomma parvum and Amblyomma cajennense ticks, uncovered by 454-based RNA-seq.</title>
        <authorList>
            <person name="Garcia G.R."/>
            <person name="Gardinassi L.G."/>
            <person name="Ribeiro J.M."/>
            <person name="Anatrielo E."/>
            <person name="Ferreira B.R."/>
            <person name="Moreira H.N."/>
            <person name="Mafra C."/>
            <person name="Olegario M.M."/>
            <person name="Szabo P.J."/>
            <person name="Miranda-Santos I.K."/>
            <person name="Maruyama S.R."/>
        </authorList>
    </citation>
    <scope>NUCLEOTIDE SEQUENCE</scope>
    <source>
        <strain evidence="2">Araguapaz</strain>
        <tissue evidence="2">Salivary glands</tissue>
    </source>
</reference>
<accession>A0A023G2F6</accession>
<sequence>MKAILFLCCVQSVRSWLVQGFDHCLLCGICKKKTEHSLCQPCKQIVLNLFIILIKRNFCSYLVRPCSLVVCCLGCDLL</sequence>
<proteinExistence type="evidence at transcript level"/>
<dbReference type="AlphaFoldDB" id="A0A023G2F6"/>
<feature type="chain" id="PRO_5012271909" evidence="1">
    <location>
        <begin position="16"/>
        <end position="78"/>
    </location>
</feature>
<organism evidence="2">
    <name type="scientific">Amblyomma parvum</name>
    <name type="common">South American tick</name>
    <dbReference type="NCBI Taxonomy" id="251391"/>
    <lineage>
        <taxon>Eukaryota</taxon>
        <taxon>Metazoa</taxon>
        <taxon>Ecdysozoa</taxon>
        <taxon>Arthropoda</taxon>
        <taxon>Chelicerata</taxon>
        <taxon>Arachnida</taxon>
        <taxon>Acari</taxon>
        <taxon>Parasitiformes</taxon>
        <taxon>Ixodida</taxon>
        <taxon>Ixodoidea</taxon>
        <taxon>Ixodidae</taxon>
        <taxon>Amblyomminae</taxon>
        <taxon>Amblyomma</taxon>
    </lineage>
</organism>
<keyword evidence="1" id="KW-0732">Signal</keyword>
<dbReference type="EMBL" id="GBBL01000240">
    <property type="protein sequence ID" value="JAC27080.1"/>
    <property type="molecule type" value="mRNA"/>
</dbReference>
<protein>
    <submittedName>
        <fullName evidence="2">Putative secreted protein</fullName>
    </submittedName>
</protein>